<accession>A0A1V4IES5</accession>
<dbReference type="Pfam" id="PF00440">
    <property type="entry name" value="TetR_N"/>
    <property type="match status" value="1"/>
</dbReference>
<keyword evidence="5" id="KW-1185">Reference proteome</keyword>
<feature type="domain" description="HTH tetR-type" evidence="3">
    <location>
        <begin position="12"/>
        <end position="72"/>
    </location>
</feature>
<dbReference type="SUPFAM" id="SSF48498">
    <property type="entry name" value="Tetracyclin repressor-like, C-terminal domain"/>
    <property type="match status" value="1"/>
</dbReference>
<dbReference type="Proteomes" id="UP000190080">
    <property type="component" value="Unassembled WGS sequence"/>
</dbReference>
<dbReference type="Gene3D" id="1.10.10.60">
    <property type="entry name" value="Homeodomain-like"/>
    <property type="match status" value="1"/>
</dbReference>
<evidence type="ECO:0000313" key="4">
    <source>
        <dbReference type="EMBL" id="OPJ58502.1"/>
    </source>
</evidence>
<feature type="DNA-binding region" description="H-T-H motif" evidence="2">
    <location>
        <begin position="35"/>
        <end position="54"/>
    </location>
</feature>
<dbReference type="RefSeq" id="WP_079426999.1">
    <property type="nucleotide sequence ID" value="NZ_MZGV01000055.1"/>
</dbReference>
<sequence length="208" mass="23688">MGIAERKQAEAEALKEKILTAAADIMKNKGYENLSIRKIANKIEYSPGIIYHYFKDKADILSCIVEIGYKKILKQISSVPINEENPSETLVEALKRYIDFMLQNPQLFKIILMSDIDSIQHKINILEQGISSKRETIGGLSKLISIAITKGNFREMDPELTAQIIWTSTHGLISRLIIEKEVSEHQKNRLIQHHFDVLLRGLTKTTTI</sequence>
<reference evidence="4 5" key="1">
    <citation type="submission" date="2017-03" db="EMBL/GenBank/DDBJ databases">
        <title>Genome sequence of Clostridium oryzae DSM 28571.</title>
        <authorList>
            <person name="Poehlein A."/>
            <person name="Daniel R."/>
        </authorList>
    </citation>
    <scope>NUCLEOTIDE SEQUENCE [LARGE SCALE GENOMIC DNA]</scope>
    <source>
        <strain evidence="4 5">DSM 28571</strain>
    </source>
</reference>
<dbReference type="OrthoDB" id="9814200at2"/>
<dbReference type="GO" id="GO:0003677">
    <property type="term" value="F:DNA binding"/>
    <property type="evidence" value="ECO:0007669"/>
    <property type="project" value="UniProtKB-UniRule"/>
</dbReference>
<dbReference type="PANTHER" id="PTHR43479:SF11">
    <property type="entry name" value="ACREF_ENVCD OPERON REPRESSOR-RELATED"/>
    <property type="match status" value="1"/>
</dbReference>
<dbReference type="PANTHER" id="PTHR43479">
    <property type="entry name" value="ACREF/ENVCD OPERON REPRESSOR-RELATED"/>
    <property type="match status" value="1"/>
</dbReference>
<dbReference type="STRING" id="1450648.CLORY_35690"/>
<evidence type="ECO:0000256" key="2">
    <source>
        <dbReference type="PROSITE-ProRule" id="PRU00335"/>
    </source>
</evidence>
<dbReference type="SUPFAM" id="SSF46689">
    <property type="entry name" value="Homeodomain-like"/>
    <property type="match status" value="1"/>
</dbReference>
<dbReference type="PROSITE" id="PS50977">
    <property type="entry name" value="HTH_TETR_2"/>
    <property type="match status" value="1"/>
</dbReference>
<dbReference type="InterPro" id="IPR036271">
    <property type="entry name" value="Tet_transcr_reg_TetR-rel_C_sf"/>
</dbReference>
<evidence type="ECO:0000259" key="3">
    <source>
        <dbReference type="PROSITE" id="PS50977"/>
    </source>
</evidence>
<evidence type="ECO:0000256" key="1">
    <source>
        <dbReference type="ARBA" id="ARBA00023125"/>
    </source>
</evidence>
<proteinExistence type="predicted"/>
<protein>
    <submittedName>
        <fullName evidence="4">A-factor receptor protein</fullName>
    </submittedName>
</protein>
<dbReference type="AlphaFoldDB" id="A0A1V4IES5"/>
<organism evidence="4 5">
    <name type="scientific">Clostridium oryzae</name>
    <dbReference type="NCBI Taxonomy" id="1450648"/>
    <lineage>
        <taxon>Bacteria</taxon>
        <taxon>Bacillati</taxon>
        <taxon>Bacillota</taxon>
        <taxon>Clostridia</taxon>
        <taxon>Eubacteriales</taxon>
        <taxon>Clostridiaceae</taxon>
        <taxon>Clostridium</taxon>
    </lineage>
</organism>
<dbReference type="EMBL" id="MZGV01000055">
    <property type="protein sequence ID" value="OPJ58502.1"/>
    <property type="molecule type" value="Genomic_DNA"/>
</dbReference>
<dbReference type="InterPro" id="IPR001647">
    <property type="entry name" value="HTH_TetR"/>
</dbReference>
<keyword evidence="4" id="KW-0675">Receptor</keyword>
<comment type="caution">
    <text evidence="4">The sequence shown here is derived from an EMBL/GenBank/DDBJ whole genome shotgun (WGS) entry which is preliminary data.</text>
</comment>
<dbReference type="PRINTS" id="PR00455">
    <property type="entry name" value="HTHTETR"/>
</dbReference>
<keyword evidence="1 2" id="KW-0238">DNA-binding</keyword>
<evidence type="ECO:0000313" key="5">
    <source>
        <dbReference type="Proteomes" id="UP000190080"/>
    </source>
</evidence>
<name>A0A1V4IES5_9CLOT</name>
<dbReference type="Gene3D" id="1.10.357.10">
    <property type="entry name" value="Tetracycline Repressor, domain 2"/>
    <property type="match status" value="1"/>
</dbReference>
<dbReference type="InterPro" id="IPR050624">
    <property type="entry name" value="HTH-type_Tx_Regulator"/>
</dbReference>
<dbReference type="InterPro" id="IPR009057">
    <property type="entry name" value="Homeodomain-like_sf"/>
</dbReference>
<gene>
    <name evidence="4" type="primary">arpA</name>
    <name evidence="4" type="ORF">CLORY_35690</name>
</gene>